<accession>A0A2T0WY31</accession>
<evidence type="ECO:0000256" key="2">
    <source>
        <dbReference type="SAM" id="Phobius"/>
    </source>
</evidence>
<dbReference type="SUPFAM" id="SSF51735">
    <property type="entry name" value="NAD(P)-binding Rossmann-fold domains"/>
    <property type="match status" value="1"/>
</dbReference>
<evidence type="ECO:0000313" key="5">
    <source>
        <dbReference type="Proteomes" id="UP000238392"/>
    </source>
</evidence>
<feature type="transmembrane region" description="Helical" evidence="2">
    <location>
        <begin position="113"/>
        <end position="132"/>
    </location>
</feature>
<evidence type="ECO:0000313" key="4">
    <source>
        <dbReference type="EMBL" id="PRY91504.1"/>
    </source>
</evidence>
<dbReference type="SUPFAM" id="SSF53335">
    <property type="entry name" value="S-adenosyl-L-methionine-dependent methyltransferases"/>
    <property type="match status" value="1"/>
</dbReference>
<dbReference type="InterPro" id="IPR029063">
    <property type="entry name" value="SAM-dependent_MTases_sf"/>
</dbReference>
<dbReference type="Pfam" id="PF02719">
    <property type="entry name" value="Polysacc_synt_2"/>
    <property type="match status" value="1"/>
</dbReference>
<organism evidence="4 5">
    <name type="scientific">Donghicola tyrosinivorans</name>
    <dbReference type="NCBI Taxonomy" id="1652492"/>
    <lineage>
        <taxon>Bacteria</taxon>
        <taxon>Pseudomonadati</taxon>
        <taxon>Pseudomonadota</taxon>
        <taxon>Alphaproteobacteria</taxon>
        <taxon>Rhodobacterales</taxon>
        <taxon>Roseobacteraceae</taxon>
        <taxon>Donghicola</taxon>
    </lineage>
</organism>
<feature type="domain" description="Polysaccharide biosynthesis protein CapD-like" evidence="3">
    <location>
        <begin position="284"/>
        <end position="572"/>
    </location>
</feature>
<evidence type="ECO:0000259" key="3">
    <source>
        <dbReference type="Pfam" id="PF02719"/>
    </source>
</evidence>
<dbReference type="AlphaFoldDB" id="A0A2T0WY31"/>
<dbReference type="InterPro" id="IPR003869">
    <property type="entry name" value="Polysac_CapD-like"/>
</dbReference>
<reference evidence="4 5" key="1">
    <citation type="submission" date="2018-03" db="EMBL/GenBank/DDBJ databases">
        <title>Genomic Encyclopedia of Archaeal and Bacterial Type Strains, Phase II (KMG-II): from individual species to whole genera.</title>
        <authorList>
            <person name="Goeker M."/>
        </authorList>
    </citation>
    <scope>NUCLEOTIDE SEQUENCE [LARGE SCALE GENOMIC DNA]</scope>
    <source>
        <strain evidence="4 5">DSM 100212</strain>
    </source>
</reference>
<protein>
    <submittedName>
        <fullName evidence="4">FlaA1/EpsC-like NDP-sugar epimerase</fullName>
    </submittedName>
</protein>
<dbReference type="Gene3D" id="3.40.50.720">
    <property type="entry name" value="NAD(P)-binding Rossmann-like Domain"/>
    <property type="match status" value="2"/>
</dbReference>
<evidence type="ECO:0000256" key="1">
    <source>
        <dbReference type="ARBA" id="ARBA00007430"/>
    </source>
</evidence>
<dbReference type="OrthoDB" id="9803111at2"/>
<dbReference type="InterPro" id="IPR051203">
    <property type="entry name" value="Polysaccharide_Synthase-Rel"/>
</dbReference>
<keyword evidence="5" id="KW-1185">Reference proteome</keyword>
<dbReference type="PROSITE" id="PS51257">
    <property type="entry name" value="PROKAR_LIPOPROTEIN"/>
    <property type="match status" value="1"/>
</dbReference>
<feature type="transmembrane region" description="Helical" evidence="2">
    <location>
        <begin position="50"/>
        <end position="71"/>
    </location>
</feature>
<feature type="transmembrane region" description="Helical" evidence="2">
    <location>
        <begin position="20"/>
        <end position="38"/>
    </location>
</feature>
<proteinExistence type="inferred from homology"/>
<sequence length="625" mass="68779">MLYKLLIRLNRPQKRQLMLALDVLLAPLSLALACLLLNERTFFATATYEQVLMLMASCAAFSLGMTAALGLHRVRLNSYEMSGVGLTSVASVVVAFATSLVSAGFGWPISVRVWVAFSIILIIASVASRAAIRQILLALYRQGEGRIRVLIYGAGHTGQQLAAALRTDRTVEPVGFVDDNPTLQSLSINGLRVYSPLKIKELFQRYNVDRVILAMPSTSRPRQQQIARRLREMGCETKLLPSFAEMMQRSHGESRRIDHTAILNRSNLEDELPRVYDGYTDRVVMVTGAGGSIGSELCRQLLECKPSKLILLDHSEFALYAMMKELAALRSTVQCVPLLMSVTDRHALERVMRQHNVQIVLHAAAYKHVPMVENNALAGLQNNVLGTKAAAEAARTTGVERFILVSTDKAVRPSNVMGASKRLAELVVQDLATRCRTTRYSMVRFGNVLGSSGSIIPLFEEQIAMGGPVTVTHPDVTRYFMTIPEASRLVLLAGSFARGGDVFVLDMGKPVRIAQVARQMIEAAGYSVRDDNNSNGDIEIRYIGLRKGEKLHEELLIGQDMLTTPHPKILRAREGHLSEIEVAAALAELRNAIEVGDTESARNAVFKWAAPKENRPAILAEKAIS</sequence>
<dbReference type="PANTHER" id="PTHR43318:SF1">
    <property type="entry name" value="POLYSACCHARIDE BIOSYNTHESIS PROTEIN EPSC-RELATED"/>
    <property type="match status" value="1"/>
</dbReference>
<dbReference type="CDD" id="cd05237">
    <property type="entry name" value="UDP_invert_4-6DH_SDR_e"/>
    <property type="match status" value="1"/>
</dbReference>
<keyword evidence="2" id="KW-0812">Transmembrane</keyword>
<name>A0A2T0WY31_9RHOB</name>
<dbReference type="PANTHER" id="PTHR43318">
    <property type="entry name" value="UDP-N-ACETYLGLUCOSAMINE 4,6-DEHYDRATASE"/>
    <property type="match status" value="1"/>
</dbReference>
<dbReference type="Proteomes" id="UP000238392">
    <property type="component" value="Unassembled WGS sequence"/>
</dbReference>
<dbReference type="EMBL" id="PVTQ01000003">
    <property type="protein sequence ID" value="PRY91504.1"/>
    <property type="molecule type" value="Genomic_DNA"/>
</dbReference>
<feature type="transmembrane region" description="Helical" evidence="2">
    <location>
        <begin position="83"/>
        <end position="107"/>
    </location>
</feature>
<keyword evidence="2" id="KW-0472">Membrane</keyword>
<comment type="caution">
    <text evidence="4">The sequence shown here is derived from an EMBL/GenBank/DDBJ whole genome shotgun (WGS) entry which is preliminary data.</text>
</comment>
<dbReference type="InterPro" id="IPR036291">
    <property type="entry name" value="NAD(P)-bd_dom_sf"/>
</dbReference>
<dbReference type="Pfam" id="PF13727">
    <property type="entry name" value="CoA_binding_3"/>
    <property type="match status" value="1"/>
</dbReference>
<comment type="similarity">
    <text evidence="1">Belongs to the polysaccharide synthase family.</text>
</comment>
<keyword evidence="2" id="KW-1133">Transmembrane helix</keyword>
<dbReference type="RefSeq" id="WP_106263176.1">
    <property type="nucleotide sequence ID" value="NZ_PVTQ01000003.1"/>
</dbReference>
<gene>
    <name evidence="4" type="ORF">CLV74_10388</name>
</gene>